<dbReference type="CDD" id="cd09272">
    <property type="entry name" value="RNase_HI_RT_Ty1"/>
    <property type="match status" value="1"/>
</dbReference>
<organism evidence="1 2">
    <name type="scientific">Araneus ventricosus</name>
    <name type="common">Orbweaver spider</name>
    <name type="synonym">Epeira ventricosa</name>
    <dbReference type="NCBI Taxonomy" id="182803"/>
    <lineage>
        <taxon>Eukaryota</taxon>
        <taxon>Metazoa</taxon>
        <taxon>Ecdysozoa</taxon>
        <taxon>Arthropoda</taxon>
        <taxon>Chelicerata</taxon>
        <taxon>Arachnida</taxon>
        <taxon>Araneae</taxon>
        <taxon>Araneomorphae</taxon>
        <taxon>Entelegynae</taxon>
        <taxon>Araneoidea</taxon>
        <taxon>Araneidae</taxon>
        <taxon>Araneus</taxon>
    </lineage>
</organism>
<evidence type="ECO:0000313" key="1">
    <source>
        <dbReference type="EMBL" id="GBL79618.1"/>
    </source>
</evidence>
<name>A0A4Y2AIK3_ARAVE</name>
<accession>A0A4Y2AIK3</accession>
<evidence type="ECO:0000313" key="2">
    <source>
        <dbReference type="Proteomes" id="UP000499080"/>
    </source>
</evidence>
<dbReference type="OrthoDB" id="411615at2759"/>
<dbReference type="PANTHER" id="PTHR11439:SF515">
    <property type="entry name" value="GAG-POL POLYPROTEIN"/>
    <property type="match status" value="1"/>
</dbReference>
<comment type="caution">
    <text evidence="1">The sequence shown here is derived from an EMBL/GenBank/DDBJ whole genome shotgun (WGS) entry which is preliminary data.</text>
</comment>
<dbReference type="PANTHER" id="PTHR11439">
    <property type="entry name" value="GAG-POL-RELATED RETROTRANSPOSON"/>
    <property type="match status" value="1"/>
</dbReference>
<dbReference type="AlphaFoldDB" id="A0A4Y2AIK3"/>
<sequence length="168" mass="19336">MWDSVFQCNEDNILQCFTDSDYAGDPLSRRSTLGMIFMSYGGDVSWRSQRQSCIALSTTEAEFIAASQAAKEAIWLGNLLSELRCVSTIPVFQMDNQSAIRLVKNPEFHSRTKHIDIRYKFIREQYQTKQLDVVYCSSEMQAADVFTKPLVKDRFLKLRKLIGMHNFG</sequence>
<dbReference type="Proteomes" id="UP000499080">
    <property type="component" value="Unassembled WGS sequence"/>
</dbReference>
<protein>
    <submittedName>
        <fullName evidence="1">Retrovirus-related Pol polyprotein from transposon TNT 1-94</fullName>
    </submittedName>
</protein>
<dbReference type="EMBL" id="BGPR01000019">
    <property type="protein sequence ID" value="GBL79618.1"/>
    <property type="molecule type" value="Genomic_DNA"/>
</dbReference>
<reference evidence="1 2" key="1">
    <citation type="journal article" date="2019" name="Sci. Rep.">
        <title>Orb-weaving spider Araneus ventricosus genome elucidates the spidroin gene catalogue.</title>
        <authorList>
            <person name="Kono N."/>
            <person name="Nakamura H."/>
            <person name="Ohtoshi R."/>
            <person name="Moran D.A.P."/>
            <person name="Shinohara A."/>
            <person name="Yoshida Y."/>
            <person name="Fujiwara M."/>
            <person name="Mori M."/>
            <person name="Tomita M."/>
            <person name="Arakawa K."/>
        </authorList>
    </citation>
    <scope>NUCLEOTIDE SEQUENCE [LARGE SCALE GENOMIC DNA]</scope>
</reference>
<gene>
    <name evidence="1" type="primary">POLX_846</name>
    <name evidence="1" type="ORF">AVEN_18175_1</name>
</gene>
<keyword evidence="2" id="KW-1185">Reference proteome</keyword>
<proteinExistence type="predicted"/>